<reference evidence="1 2" key="1">
    <citation type="submission" date="2019-05" db="EMBL/GenBank/DDBJ databases">
        <title>Draft genome sequence of Actinomadura geliboluensis A8036.</title>
        <authorList>
            <person name="Saricaoglu S."/>
            <person name="Isik K."/>
        </authorList>
    </citation>
    <scope>NUCLEOTIDE SEQUENCE [LARGE SCALE GENOMIC DNA]</scope>
    <source>
        <strain evidence="1 2">A8036</strain>
    </source>
</reference>
<name>A0A5S4H5U4_9ACTN</name>
<dbReference type="AlphaFoldDB" id="A0A5S4H5U4"/>
<sequence length="85" mass="8709">MTLRLRPGVSTADTGYGTVLLDEGSGDYWQLNPTAALVLRLLAEGCGAAGAAAALAAEFDVDPARALADVAALVERLRAARLVTP</sequence>
<dbReference type="EMBL" id="VCKZ01000058">
    <property type="protein sequence ID" value="TMR40379.1"/>
    <property type="molecule type" value="Genomic_DNA"/>
</dbReference>
<comment type="caution">
    <text evidence="1">The sequence shown here is derived from an EMBL/GenBank/DDBJ whole genome shotgun (WGS) entry which is preliminary data.</text>
</comment>
<dbReference type="NCBIfam" id="NF033530">
    <property type="entry name" value="lasso_PqqD_Strm"/>
    <property type="match status" value="1"/>
</dbReference>
<dbReference type="InterPro" id="IPR008792">
    <property type="entry name" value="PQQD"/>
</dbReference>
<dbReference type="NCBIfam" id="TIGR04353">
    <property type="entry name" value="PqqD_rel_X"/>
    <property type="match status" value="1"/>
</dbReference>
<dbReference type="Proteomes" id="UP000305238">
    <property type="component" value="Unassembled WGS sequence"/>
</dbReference>
<protein>
    <submittedName>
        <fullName evidence="1">Lasso peptide biosynthesis PqqD family chaperone</fullName>
    </submittedName>
</protein>
<keyword evidence="2" id="KW-1185">Reference proteome</keyword>
<proteinExistence type="predicted"/>
<dbReference type="InterPro" id="IPR041881">
    <property type="entry name" value="PqqD_sf"/>
</dbReference>
<dbReference type="Pfam" id="PF05402">
    <property type="entry name" value="PqqD"/>
    <property type="match status" value="1"/>
</dbReference>
<evidence type="ECO:0000313" key="2">
    <source>
        <dbReference type="Proteomes" id="UP000305238"/>
    </source>
</evidence>
<dbReference type="OrthoDB" id="5195143at2"/>
<accession>A0A5S4H5U4</accession>
<dbReference type="RefSeq" id="WP_138636236.1">
    <property type="nucleotide sequence ID" value="NZ_JBIAFF010000003.1"/>
</dbReference>
<dbReference type="InterPro" id="IPR027599">
    <property type="entry name" value="PqqD-rel_X"/>
</dbReference>
<dbReference type="Gene3D" id="1.10.10.1150">
    <property type="entry name" value="Coenzyme PQQ synthesis protein D (PqqD)"/>
    <property type="match status" value="1"/>
</dbReference>
<evidence type="ECO:0000313" key="1">
    <source>
        <dbReference type="EMBL" id="TMR40379.1"/>
    </source>
</evidence>
<gene>
    <name evidence="1" type="ORF">ETD96_11060</name>
</gene>
<organism evidence="1 2">
    <name type="scientific">Actinomadura geliboluensis</name>
    <dbReference type="NCBI Taxonomy" id="882440"/>
    <lineage>
        <taxon>Bacteria</taxon>
        <taxon>Bacillati</taxon>
        <taxon>Actinomycetota</taxon>
        <taxon>Actinomycetes</taxon>
        <taxon>Streptosporangiales</taxon>
        <taxon>Thermomonosporaceae</taxon>
        <taxon>Actinomadura</taxon>
    </lineage>
</organism>